<reference evidence="2 3" key="1">
    <citation type="journal article" date="2022" name="ISME Commun">
        <title>Vulcanimicrobium alpinus gen. nov. sp. nov., the first cultivated representative of the candidate phylum 'Eremiobacterota', is a metabolically versatile aerobic anoxygenic phototroph.</title>
        <authorList>
            <person name="Yabe S."/>
            <person name="Muto K."/>
            <person name="Abe K."/>
            <person name="Yokota A."/>
            <person name="Staudigel H."/>
            <person name="Tebo B.M."/>
        </authorList>
    </citation>
    <scope>NUCLEOTIDE SEQUENCE [LARGE SCALE GENOMIC DNA]</scope>
    <source>
        <strain evidence="2 3">WC8-2</strain>
    </source>
</reference>
<keyword evidence="1" id="KW-0732">Signal</keyword>
<organism evidence="2 3">
    <name type="scientific">Vulcanimicrobium alpinum</name>
    <dbReference type="NCBI Taxonomy" id="3016050"/>
    <lineage>
        <taxon>Bacteria</taxon>
        <taxon>Bacillati</taxon>
        <taxon>Vulcanimicrobiota</taxon>
        <taxon>Vulcanimicrobiia</taxon>
        <taxon>Vulcanimicrobiales</taxon>
        <taxon>Vulcanimicrobiaceae</taxon>
        <taxon>Vulcanimicrobium</taxon>
    </lineage>
</organism>
<name>A0AAN1Y0N2_UNVUL</name>
<protein>
    <recommendedName>
        <fullName evidence="4">Lipoprotein</fullName>
    </recommendedName>
</protein>
<feature type="chain" id="PRO_5042817895" description="Lipoprotein" evidence="1">
    <location>
        <begin position="21"/>
        <end position="187"/>
    </location>
</feature>
<dbReference type="EMBL" id="AP025523">
    <property type="protein sequence ID" value="BDE08228.1"/>
    <property type="molecule type" value="Genomic_DNA"/>
</dbReference>
<sequence>MRRFALPLAVMAAVALSACSGGGSVLSFNNSNNADRVIVTTLGSTNVARVIPGSPIDLSAVAVRGSTNGTLSNNTFKWSAALVSSGTYPTNSSGVTKACNAVTVTSQGTTGPLVTDFSQYITVDPTNSANIVFTPPAIIPVPAAILAVSPAATVTPTYPYCVVVSATGSGATGSITVAVVNPAAPLN</sequence>
<keyword evidence="3" id="KW-1185">Reference proteome</keyword>
<accession>A0AAN1Y0N2</accession>
<gene>
    <name evidence="2" type="ORF">WPS_35040</name>
</gene>
<dbReference type="AlphaFoldDB" id="A0AAN1Y0N2"/>
<evidence type="ECO:0008006" key="4">
    <source>
        <dbReference type="Google" id="ProtNLM"/>
    </source>
</evidence>
<feature type="signal peptide" evidence="1">
    <location>
        <begin position="1"/>
        <end position="20"/>
    </location>
</feature>
<dbReference type="PROSITE" id="PS51257">
    <property type="entry name" value="PROKAR_LIPOPROTEIN"/>
    <property type="match status" value="1"/>
</dbReference>
<evidence type="ECO:0000313" key="2">
    <source>
        <dbReference type="EMBL" id="BDE08228.1"/>
    </source>
</evidence>
<evidence type="ECO:0000313" key="3">
    <source>
        <dbReference type="Proteomes" id="UP001317532"/>
    </source>
</evidence>
<evidence type="ECO:0000256" key="1">
    <source>
        <dbReference type="SAM" id="SignalP"/>
    </source>
</evidence>
<dbReference type="RefSeq" id="WP_317995773.1">
    <property type="nucleotide sequence ID" value="NZ_AP025523.1"/>
</dbReference>
<dbReference type="KEGG" id="vab:WPS_35040"/>
<dbReference type="Proteomes" id="UP001317532">
    <property type="component" value="Chromosome"/>
</dbReference>
<proteinExistence type="predicted"/>